<comment type="similarity">
    <text evidence="2">Belongs to the zinc-containing alcohol dehydrogenase family.</text>
</comment>
<evidence type="ECO:0000313" key="8">
    <source>
        <dbReference type="Proteomes" id="UP000321362"/>
    </source>
</evidence>
<dbReference type="KEGG" id="mgk:FSB76_00755"/>
<dbReference type="InterPro" id="IPR036291">
    <property type="entry name" value="NAD(P)-bd_dom_sf"/>
</dbReference>
<dbReference type="InterPro" id="IPR011032">
    <property type="entry name" value="GroES-like_sf"/>
</dbReference>
<evidence type="ECO:0000256" key="3">
    <source>
        <dbReference type="ARBA" id="ARBA00022723"/>
    </source>
</evidence>
<evidence type="ECO:0000259" key="6">
    <source>
        <dbReference type="Pfam" id="PF08240"/>
    </source>
</evidence>
<gene>
    <name evidence="7" type="ORF">FSB76_00755</name>
</gene>
<dbReference type="SUPFAM" id="SSF50129">
    <property type="entry name" value="GroES-like"/>
    <property type="match status" value="1"/>
</dbReference>
<dbReference type="Gene3D" id="3.40.50.720">
    <property type="entry name" value="NAD(P)-binding Rossmann-like Domain"/>
    <property type="match status" value="1"/>
</dbReference>
<evidence type="ECO:0000313" key="7">
    <source>
        <dbReference type="EMBL" id="QEC80355.1"/>
    </source>
</evidence>
<keyword evidence="5" id="KW-0560">Oxidoreductase</keyword>
<accession>A0A5B8WC58</accession>
<dbReference type="OrthoDB" id="9806940at2"/>
<protein>
    <submittedName>
        <fullName evidence="7">Zinc-dependent alcohol dehydrogenase family protein</fullName>
    </submittedName>
</protein>
<evidence type="ECO:0000256" key="2">
    <source>
        <dbReference type="ARBA" id="ARBA00008072"/>
    </source>
</evidence>
<dbReference type="InterPro" id="IPR014187">
    <property type="entry name" value="ADH_Zn_typ-2"/>
</dbReference>
<sequence>MNAMILEAAGQPLVYKQVNVPIPTDVQLQIKVIACGICRTDLHIIDGELNEPKLPLIPGHQVIGRVKMSGKKVTGFKTDDIVGIPWLGYTCGECKFCLSGRENVCDRALFTGYTINGGYAEYMVADARFCFLMPKEYQEAGASPLLCAGLIGFRSYRMIGANAHNIGIYGFGAAAHIITQVAKVQGKQIFAFTRAGDAESQSFALKMGASWAGNNDATPPEKLDAAIIFAPAGELVPKALKDTDKTGQVICGGIHMSNIPSFSYNLLWGERSLQSVANLTREDGLAFLKQLQKSPVETQTTHFKLHQANEALNLLRSGKITGAAVLVME</sequence>
<dbReference type="GO" id="GO:0046872">
    <property type="term" value="F:metal ion binding"/>
    <property type="evidence" value="ECO:0007669"/>
    <property type="project" value="UniProtKB-KW"/>
</dbReference>
<dbReference type="Proteomes" id="UP000321362">
    <property type="component" value="Chromosome"/>
</dbReference>
<feature type="domain" description="Alcohol dehydrogenase-like N-terminal" evidence="6">
    <location>
        <begin position="27"/>
        <end position="135"/>
    </location>
</feature>
<dbReference type="CDD" id="cd08298">
    <property type="entry name" value="CAD2"/>
    <property type="match status" value="1"/>
</dbReference>
<dbReference type="Pfam" id="PF08240">
    <property type="entry name" value="ADH_N"/>
    <property type="match status" value="1"/>
</dbReference>
<evidence type="ECO:0000256" key="4">
    <source>
        <dbReference type="ARBA" id="ARBA00022833"/>
    </source>
</evidence>
<dbReference type="NCBIfam" id="TIGR02822">
    <property type="entry name" value="adh_fam_2"/>
    <property type="match status" value="1"/>
</dbReference>
<dbReference type="GO" id="GO:0005737">
    <property type="term" value="C:cytoplasm"/>
    <property type="evidence" value="ECO:0007669"/>
    <property type="project" value="TreeGrafter"/>
</dbReference>
<keyword evidence="3" id="KW-0479">Metal-binding</keyword>
<dbReference type="GO" id="GO:0004022">
    <property type="term" value="F:alcohol dehydrogenase (NAD+) activity"/>
    <property type="evidence" value="ECO:0007669"/>
    <property type="project" value="TreeGrafter"/>
</dbReference>
<evidence type="ECO:0000256" key="1">
    <source>
        <dbReference type="ARBA" id="ARBA00001947"/>
    </source>
</evidence>
<dbReference type="PANTHER" id="PTHR42940">
    <property type="entry name" value="ALCOHOL DEHYDROGENASE 1-RELATED"/>
    <property type="match status" value="1"/>
</dbReference>
<organism evidence="7 8">
    <name type="scientific">Mucilaginibacter ginsenosidivorax</name>
    <dbReference type="NCBI Taxonomy" id="862126"/>
    <lineage>
        <taxon>Bacteria</taxon>
        <taxon>Pseudomonadati</taxon>
        <taxon>Bacteroidota</taxon>
        <taxon>Sphingobacteriia</taxon>
        <taxon>Sphingobacteriales</taxon>
        <taxon>Sphingobacteriaceae</taxon>
        <taxon>Mucilaginibacter</taxon>
    </lineage>
</organism>
<proteinExistence type="inferred from homology"/>
<reference evidence="7 8" key="1">
    <citation type="journal article" date="2013" name="J. Microbiol.">
        <title>Mucilaginibacter ginsenosidivorax sp. nov., with ginsenoside converting activity isolated from sediment.</title>
        <authorList>
            <person name="Kim J.K."/>
            <person name="Choi T.E."/>
            <person name="Liu Q.M."/>
            <person name="Park H.Y."/>
            <person name="Yi T.H."/>
            <person name="Yoon M.H."/>
            <person name="Kim S.C."/>
            <person name="Im W.T."/>
        </authorList>
    </citation>
    <scope>NUCLEOTIDE SEQUENCE [LARGE SCALE GENOMIC DNA]</scope>
    <source>
        <strain evidence="7 8">KHI28</strain>
    </source>
</reference>
<dbReference type="SUPFAM" id="SSF51735">
    <property type="entry name" value="NAD(P)-binding Rossmann-fold domains"/>
    <property type="match status" value="1"/>
</dbReference>
<dbReference type="AlphaFoldDB" id="A0A5B8WC58"/>
<dbReference type="EMBL" id="CP042437">
    <property type="protein sequence ID" value="QEC80355.1"/>
    <property type="molecule type" value="Genomic_DNA"/>
</dbReference>
<name>A0A5B8WC58_9SPHI</name>
<dbReference type="Gene3D" id="3.90.180.10">
    <property type="entry name" value="Medium-chain alcohol dehydrogenases, catalytic domain"/>
    <property type="match status" value="1"/>
</dbReference>
<evidence type="ECO:0000256" key="5">
    <source>
        <dbReference type="ARBA" id="ARBA00023002"/>
    </source>
</evidence>
<dbReference type="PANTHER" id="PTHR42940:SF8">
    <property type="entry name" value="VACUOLAR PROTEIN SORTING-ASSOCIATED PROTEIN 11"/>
    <property type="match status" value="1"/>
</dbReference>
<dbReference type="InterPro" id="IPR013154">
    <property type="entry name" value="ADH-like_N"/>
</dbReference>
<comment type="cofactor">
    <cofactor evidence="1">
        <name>Zn(2+)</name>
        <dbReference type="ChEBI" id="CHEBI:29105"/>
    </cofactor>
</comment>
<keyword evidence="8" id="KW-1185">Reference proteome</keyword>
<keyword evidence="4" id="KW-0862">Zinc</keyword>